<reference evidence="1 2" key="1">
    <citation type="submission" date="2016-10" db="EMBL/GenBank/DDBJ databases">
        <title>Genome sequence of the basidiomycete white-rot fungus Trametes pubescens.</title>
        <authorList>
            <person name="Makela M.R."/>
            <person name="Granchi Z."/>
            <person name="Peng M."/>
            <person name="De Vries R.P."/>
            <person name="Grigoriev I."/>
            <person name="Riley R."/>
            <person name="Hilden K."/>
        </authorList>
    </citation>
    <scope>NUCLEOTIDE SEQUENCE [LARGE SCALE GENOMIC DNA]</scope>
    <source>
        <strain evidence="1 2">FBCC735</strain>
    </source>
</reference>
<accession>A0A1M2W3N7</accession>
<name>A0A1M2W3N7_TRAPU</name>
<organism evidence="1 2">
    <name type="scientific">Trametes pubescens</name>
    <name type="common">White-rot fungus</name>
    <dbReference type="NCBI Taxonomy" id="154538"/>
    <lineage>
        <taxon>Eukaryota</taxon>
        <taxon>Fungi</taxon>
        <taxon>Dikarya</taxon>
        <taxon>Basidiomycota</taxon>
        <taxon>Agaricomycotina</taxon>
        <taxon>Agaricomycetes</taxon>
        <taxon>Polyporales</taxon>
        <taxon>Polyporaceae</taxon>
        <taxon>Trametes</taxon>
    </lineage>
</organism>
<dbReference type="Proteomes" id="UP000184267">
    <property type="component" value="Unassembled WGS sequence"/>
</dbReference>
<proteinExistence type="predicted"/>
<gene>
    <name evidence="1" type="ORF">TRAPUB_9054</name>
</gene>
<evidence type="ECO:0000313" key="1">
    <source>
        <dbReference type="EMBL" id="OJT14413.1"/>
    </source>
</evidence>
<keyword evidence="2" id="KW-1185">Reference proteome</keyword>
<dbReference type="OMA" id="YENLWRD"/>
<evidence type="ECO:0000313" key="2">
    <source>
        <dbReference type="Proteomes" id="UP000184267"/>
    </source>
</evidence>
<comment type="caution">
    <text evidence="1">The sequence shown here is derived from an EMBL/GenBank/DDBJ whole genome shotgun (WGS) entry which is preliminary data.</text>
</comment>
<protein>
    <recommendedName>
        <fullName evidence="3">BTB domain-containing protein</fullName>
    </recommendedName>
</protein>
<dbReference type="STRING" id="154538.A0A1M2W3N7"/>
<evidence type="ECO:0008006" key="3">
    <source>
        <dbReference type="Google" id="ProtNLM"/>
    </source>
</evidence>
<dbReference type="OrthoDB" id="2802798at2759"/>
<sequence>MGVLSRHSETFRGLFNTSRPADVDAELKVDGCPVIPVQDSAHDFKHLLHVLYDGLDTYLEPGKPIEFGILAALVRLSYNYQLDRIFAITLGLMKVVFTDDFQAWRARENKTEGTTRVKIKDKNAIEAFNLLRTCGQPELLPVALYICCGLETRVLLRGVERADGSLEKLRDSDLERCLAARDVLELQNAALNRSVFDFADPARQACLAPSTCPVTLHNIGHMAGLGTKSETEARRVFHRILAETPMSVVVCSSCASFVTSGLTMFYENLWRDLPRILDLPVPTWLPAA</sequence>
<dbReference type="EMBL" id="MNAD01000289">
    <property type="protein sequence ID" value="OJT14413.1"/>
    <property type="molecule type" value="Genomic_DNA"/>
</dbReference>
<dbReference type="AlphaFoldDB" id="A0A1M2W3N7"/>